<name>A0A1F6PDJ4_9BACT</name>
<dbReference type="PROSITE" id="PS00092">
    <property type="entry name" value="N6_MTASE"/>
    <property type="match status" value="1"/>
</dbReference>
<evidence type="ECO:0000259" key="5">
    <source>
        <dbReference type="Pfam" id="PF01555"/>
    </source>
</evidence>
<gene>
    <name evidence="6" type="ORF">A2538_02005</name>
</gene>
<dbReference type="EMBL" id="MFRE01000012">
    <property type="protein sequence ID" value="OGH94053.1"/>
    <property type="molecule type" value="Genomic_DNA"/>
</dbReference>
<accession>A0A1F6PDJ4</accession>
<keyword evidence="4" id="KW-0949">S-adenosyl-L-methionine</keyword>
<dbReference type="AlphaFoldDB" id="A0A1F6PDJ4"/>
<reference evidence="6 7" key="1">
    <citation type="journal article" date="2016" name="Nat. Commun.">
        <title>Thousands of microbial genomes shed light on interconnected biogeochemical processes in an aquifer system.</title>
        <authorList>
            <person name="Anantharaman K."/>
            <person name="Brown C.T."/>
            <person name="Hug L.A."/>
            <person name="Sharon I."/>
            <person name="Castelle C.J."/>
            <person name="Probst A.J."/>
            <person name="Thomas B.C."/>
            <person name="Singh A."/>
            <person name="Wilkins M.J."/>
            <person name="Karaoz U."/>
            <person name="Brodie E.L."/>
            <person name="Williams K.H."/>
            <person name="Hubbard S.S."/>
            <person name="Banfield J.F."/>
        </authorList>
    </citation>
    <scope>NUCLEOTIDE SEQUENCE [LARGE SCALE GENOMIC DNA]</scope>
</reference>
<evidence type="ECO:0000256" key="1">
    <source>
        <dbReference type="ARBA" id="ARBA00006594"/>
    </source>
</evidence>
<organism evidence="6 7">
    <name type="scientific">Candidatus Magasanikbacteria bacterium RIFOXYD2_FULL_41_14</name>
    <dbReference type="NCBI Taxonomy" id="1798709"/>
    <lineage>
        <taxon>Bacteria</taxon>
        <taxon>Candidatus Magasanikiibacteriota</taxon>
    </lineage>
</organism>
<evidence type="ECO:0000313" key="6">
    <source>
        <dbReference type="EMBL" id="OGH94053.1"/>
    </source>
</evidence>
<keyword evidence="2" id="KW-0489">Methyltransferase</keyword>
<dbReference type="SUPFAM" id="SSF53335">
    <property type="entry name" value="S-adenosyl-L-methionine-dependent methyltransferases"/>
    <property type="match status" value="1"/>
</dbReference>
<dbReference type="PRINTS" id="PR00506">
    <property type="entry name" value="D21N6MTFRASE"/>
</dbReference>
<dbReference type="InterPro" id="IPR002052">
    <property type="entry name" value="DNA_methylase_N6_adenine_CS"/>
</dbReference>
<dbReference type="Gene3D" id="3.40.50.150">
    <property type="entry name" value="Vaccinia Virus protein VP39"/>
    <property type="match status" value="1"/>
</dbReference>
<feature type="domain" description="DNA methylase N-4/N-6" evidence="5">
    <location>
        <begin position="115"/>
        <end position="450"/>
    </location>
</feature>
<evidence type="ECO:0000256" key="4">
    <source>
        <dbReference type="ARBA" id="ARBA00022691"/>
    </source>
</evidence>
<dbReference type="Proteomes" id="UP000178254">
    <property type="component" value="Unassembled WGS sequence"/>
</dbReference>
<dbReference type="STRING" id="1798709.A2538_02005"/>
<evidence type="ECO:0000256" key="3">
    <source>
        <dbReference type="ARBA" id="ARBA00022679"/>
    </source>
</evidence>
<dbReference type="GO" id="GO:0003677">
    <property type="term" value="F:DNA binding"/>
    <property type="evidence" value="ECO:0007669"/>
    <property type="project" value="InterPro"/>
</dbReference>
<dbReference type="InterPro" id="IPR002295">
    <property type="entry name" value="N4/N6-MTase_EcoPI_Mod-like"/>
</dbReference>
<evidence type="ECO:0000313" key="7">
    <source>
        <dbReference type="Proteomes" id="UP000178254"/>
    </source>
</evidence>
<dbReference type="InterPro" id="IPR029063">
    <property type="entry name" value="SAM-dependent_MTases_sf"/>
</dbReference>
<sequence length="652" mass="74522">MPKSIKKVAMTSEDIPEEKMVELKQIFPSAFAEGKINWEKLKLTLGAEIDEKVEKYGLSWAGKANAFKAIRVPATGTLIPQEKESVDWDKTENVFIEGDNLEVLKLLQKHYREQIKMIYIDPPYNTGKDFIYKDNFTENTSDYYERTGQSKDGVKLTSNLESNGRYHSDWLTMMYPRLFLARNLLREDGVIFVSIDDNEVANLRLIMDEIFGEENFVAQIVIDGTPKNDPYVVSTSHEYCIVYVKNLDAAKLAGYGLTNPHYSAIQEIWVGNQPDYKKVESKLKEYFLINNLKSDNLSNYKFADEDGVYRIGPIDDPQNSGPKDVRLNPLTGKPCKIPNRGWSCTIDTWSEWIEDNLIQFPHDDMVAPSKKTYIYSDRTDVLRSYNKVQTRKDTDHLKRLFGTPITPFSNPKPRSVIYDFVKNCNDKNLTVLDFFAGSGTVGEAVFQINAQDDGKRNFICVQLPEMIKIEGGMSNKEKKVAKAAIDFLTSINKPLNVAEISRERIRRAGEQFSKGDIGFKSYELSKSNYRQWNTITDKDDEQKLKTQMQLFLEKPLVDGYDEESVVYEVLVKEGFSLNSQVSQSVIPGKLGIKVWQIIDGERRMFVTFAKKLTQEQAGSLGLVEKDIFVCLDSALDDTTKVNLVRNFNLRVI</sequence>
<dbReference type="GO" id="GO:0032259">
    <property type="term" value="P:methylation"/>
    <property type="evidence" value="ECO:0007669"/>
    <property type="project" value="UniProtKB-KW"/>
</dbReference>
<dbReference type="InterPro" id="IPR002941">
    <property type="entry name" value="DNA_methylase_N4/N6"/>
</dbReference>
<dbReference type="Pfam" id="PF01555">
    <property type="entry name" value="N6_N4_Mtase"/>
    <property type="match status" value="1"/>
</dbReference>
<protein>
    <recommendedName>
        <fullName evidence="5">DNA methylase N-4/N-6 domain-containing protein</fullName>
    </recommendedName>
</protein>
<comment type="similarity">
    <text evidence="1">Belongs to the N(4)/N(6)-methyltransferase family.</text>
</comment>
<dbReference type="GO" id="GO:0008170">
    <property type="term" value="F:N-methyltransferase activity"/>
    <property type="evidence" value="ECO:0007669"/>
    <property type="project" value="InterPro"/>
</dbReference>
<proteinExistence type="inferred from homology"/>
<dbReference type="PIRSF" id="PIRSF015855">
    <property type="entry name" value="TypeIII_Mtase_mKpnI"/>
    <property type="match status" value="1"/>
</dbReference>
<comment type="caution">
    <text evidence="6">The sequence shown here is derived from an EMBL/GenBank/DDBJ whole genome shotgun (WGS) entry which is preliminary data.</text>
</comment>
<keyword evidence="3" id="KW-0808">Transferase</keyword>
<evidence type="ECO:0000256" key="2">
    <source>
        <dbReference type="ARBA" id="ARBA00022603"/>
    </source>
</evidence>